<dbReference type="AlphaFoldDB" id="A0A5B8HNX1"/>
<dbReference type="Proteomes" id="UP000320591">
    <property type="component" value="Chromosome"/>
</dbReference>
<evidence type="ECO:0000313" key="1">
    <source>
        <dbReference type="EMBL" id="QDX30875.1"/>
    </source>
</evidence>
<sequence>MVSAQPDTAKSSFRHGIVIPGSGRCGRMQQKLVSMGGLWYKARRCSGWYSGNWVLAGSN</sequence>
<proteinExistence type="predicted"/>
<dbReference type="KEGG" id="dic:Dpoa569_0002817"/>
<organism evidence="1 2">
    <name type="scientific">Dickeya poaceiphila</name>
    <dbReference type="NCBI Taxonomy" id="568768"/>
    <lineage>
        <taxon>Bacteria</taxon>
        <taxon>Pseudomonadati</taxon>
        <taxon>Pseudomonadota</taxon>
        <taxon>Gammaproteobacteria</taxon>
        <taxon>Enterobacterales</taxon>
        <taxon>Pectobacteriaceae</taxon>
        <taxon>Dickeya</taxon>
    </lineage>
</organism>
<dbReference type="EMBL" id="CP042220">
    <property type="protein sequence ID" value="QDX30875.1"/>
    <property type="molecule type" value="Genomic_DNA"/>
</dbReference>
<accession>A0A5B8HNX1</accession>
<evidence type="ECO:0000313" key="2">
    <source>
        <dbReference type="Proteomes" id="UP000320591"/>
    </source>
</evidence>
<gene>
    <name evidence="1" type="ORF">Dpoa569_0002817</name>
</gene>
<reference evidence="1 2" key="1">
    <citation type="journal article" date="2019" name="Environ. Microbiol.">
        <title>The phytopathogenic nature of Dickeya aquatica 174/2 and the dynamic early evolution of Dickeya pathogenicity.</title>
        <authorList>
            <person name="Duprey A."/>
            <person name="Taib N."/>
            <person name="Leonard S."/>
            <person name="Garin T."/>
            <person name="Flandrois J.P."/>
            <person name="Nasser W."/>
            <person name="Brochier-Armanet C."/>
            <person name="Reverchon S."/>
        </authorList>
    </citation>
    <scope>NUCLEOTIDE SEQUENCE [LARGE SCALE GENOMIC DNA]</scope>
    <source>
        <strain evidence="1 2">NCPPB 569</strain>
    </source>
</reference>
<name>A0A5B8HNX1_9GAMM</name>
<protein>
    <submittedName>
        <fullName evidence="1">Uncharacterized protein</fullName>
    </submittedName>
</protein>
<keyword evidence="2" id="KW-1185">Reference proteome</keyword>